<sequence length="95" mass="11006">MRRDELTKLTVDNIEEKSFILVVKIPDSQTYSERTFTITYLEYIGKYKKYAALRPVNASTSRFFYKNAKGKCTTQVVDINKLGAMQSILPKFLNL</sequence>
<dbReference type="EMBL" id="JALNTZ010000008">
    <property type="protein sequence ID" value="KAJ3643753.1"/>
    <property type="molecule type" value="Genomic_DNA"/>
</dbReference>
<gene>
    <name evidence="1" type="ORF">Zmor_026442</name>
</gene>
<evidence type="ECO:0000313" key="2">
    <source>
        <dbReference type="Proteomes" id="UP001168821"/>
    </source>
</evidence>
<evidence type="ECO:0000313" key="1">
    <source>
        <dbReference type="EMBL" id="KAJ3643753.1"/>
    </source>
</evidence>
<name>A0AA38HTU1_9CUCU</name>
<organism evidence="1 2">
    <name type="scientific">Zophobas morio</name>
    <dbReference type="NCBI Taxonomy" id="2755281"/>
    <lineage>
        <taxon>Eukaryota</taxon>
        <taxon>Metazoa</taxon>
        <taxon>Ecdysozoa</taxon>
        <taxon>Arthropoda</taxon>
        <taxon>Hexapoda</taxon>
        <taxon>Insecta</taxon>
        <taxon>Pterygota</taxon>
        <taxon>Neoptera</taxon>
        <taxon>Endopterygota</taxon>
        <taxon>Coleoptera</taxon>
        <taxon>Polyphaga</taxon>
        <taxon>Cucujiformia</taxon>
        <taxon>Tenebrionidae</taxon>
        <taxon>Zophobas</taxon>
    </lineage>
</organism>
<protein>
    <submittedName>
        <fullName evidence="1">Uncharacterized protein</fullName>
    </submittedName>
</protein>
<comment type="caution">
    <text evidence="1">The sequence shown here is derived from an EMBL/GenBank/DDBJ whole genome shotgun (WGS) entry which is preliminary data.</text>
</comment>
<reference evidence="1" key="1">
    <citation type="journal article" date="2023" name="G3 (Bethesda)">
        <title>Whole genome assemblies of Zophobas morio and Tenebrio molitor.</title>
        <authorList>
            <person name="Kaur S."/>
            <person name="Stinson S.A."/>
            <person name="diCenzo G.C."/>
        </authorList>
    </citation>
    <scope>NUCLEOTIDE SEQUENCE</scope>
    <source>
        <strain evidence="1">QUZm001</strain>
    </source>
</reference>
<keyword evidence="2" id="KW-1185">Reference proteome</keyword>
<proteinExistence type="predicted"/>
<dbReference type="AlphaFoldDB" id="A0AA38HTU1"/>
<dbReference type="Proteomes" id="UP001168821">
    <property type="component" value="Unassembled WGS sequence"/>
</dbReference>
<accession>A0AA38HTU1</accession>